<evidence type="ECO:0000313" key="2">
    <source>
        <dbReference type="Proteomes" id="UP000756132"/>
    </source>
</evidence>
<reference evidence="1" key="2">
    <citation type="journal article" date="2022" name="Microb. Genom.">
        <title>A chromosome-scale genome assembly of the tomato pathogen Cladosporium fulvum reveals a compartmentalized genome architecture and the presence of a dispensable chromosome.</title>
        <authorList>
            <person name="Zaccaron A.Z."/>
            <person name="Chen L.H."/>
            <person name="Samaras A."/>
            <person name="Stergiopoulos I."/>
        </authorList>
    </citation>
    <scope>NUCLEOTIDE SEQUENCE</scope>
    <source>
        <strain evidence="1">Race5_Kim</strain>
    </source>
</reference>
<proteinExistence type="predicted"/>
<gene>
    <name evidence="1" type="ORF">CLAFUR5_13298</name>
</gene>
<dbReference type="KEGG" id="ffu:CLAFUR5_13298"/>
<evidence type="ECO:0000313" key="1">
    <source>
        <dbReference type="EMBL" id="UJO23763.1"/>
    </source>
</evidence>
<dbReference type="AlphaFoldDB" id="A0A9Q8PJS7"/>
<dbReference type="RefSeq" id="XP_047768129.1">
    <property type="nucleotide sequence ID" value="XM_047912446.1"/>
</dbReference>
<sequence>MSQTPANTDSGLGRLGTLPGELRNEIYEYALIDDCVAFECYQPEDATIRVRPRREGANNAATGLGTFRSLCLTSSSVAVEA</sequence>
<keyword evidence="2" id="KW-1185">Reference proteome</keyword>
<name>A0A9Q8PJS7_PASFU</name>
<organism evidence="1 2">
    <name type="scientific">Passalora fulva</name>
    <name type="common">Tomato leaf mold</name>
    <name type="synonym">Cladosporium fulvum</name>
    <dbReference type="NCBI Taxonomy" id="5499"/>
    <lineage>
        <taxon>Eukaryota</taxon>
        <taxon>Fungi</taxon>
        <taxon>Dikarya</taxon>
        <taxon>Ascomycota</taxon>
        <taxon>Pezizomycotina</taxon>
        <taxon>Dothideomycetes</taxon>
        <taxon>Dothideomycetidae</taxon>
        <taxon>Mycosphaerellales</taxon>
        <taxon>Mycosphaerellaceae</taxon>
        <taxon>Fulvia</taxon>
    </lineage>
</organism>
<accession>A0A9Q8PJS7</accession>
<protein>
    <submittedName>
        <fullName evidence="1">Uncharacterized protein</fullName>
    </submittedName>
</protein>
<reference evidence="1" key="1">
    <citation type="submission" date="2021-12" db="EMBL/GenBank/DDBJ databases">
        <authorList>
            <person name="Zaccaron A."/>
            <person name="Stergiopoulos I."/>
        </authorList>
    </citation>
    <scope>NUCLEOTIDE SEQUENCE</scope>
    <source>
        <strain evidence="1">Race5_Kim</strain>
    </source>
</reference>
<dbReference type="Proteomes" id="UP000756132">
    <property type="component" value="Chromosome 11"/>
</dbReference>
<dbReference type="EMBL" id="CP090173">
    <property type="protein sequence ID" value="UJO23763.1"/>
    <property type="molecule type" value="Genomic_DNA"/>
</dbReference>
<dbReference type="GeneID" id="71993176"/>